<feature type="transmembrane region" description="Helical" evidence="1">
    <location>
        <begin position="99"/>
        <end position="120"/>
    </location>
</feature>
<protein>
    <submittedName>
        <fullName evidence="2">Uncharacterized protein</fullName>
    </submittedName>
</protein>
<keyword evidence="3" id="KW-1185">Reference proteome</keyword>
<evidence type="ECO:0000256" key="1">
    <source>
        <dbReference type="SAM" id="Phobius"/>
    </source>
</evidence>
<keyword evidence="1" id="KW-0472">Membrane</keyword>
<evidence type="ECO:0000313" key="3">
    <source>
        <dbReference type="Proteomes" id="UP000800041"/>
    </source>
</evidence>
<name>A0A6G1H583_9PEZI</name>
<dbReference type="Proteomes" id="UP000800041">
    <property type="component" value="Unassembled WGS sequence"/>
</dbReference>
<dbReference type="AlphaFoldDB" id="A0A6G1H583"/>
<keyword evidence="1" id="KW-1133">Transmembrane helix</keyword>
<reference evidence="2" key="1">
    <citation type="journal article" date="2020" name="Stud. Mycol.">
        <title>101 Dothideomycetes genomes: a test case for predicting lifestyles and emergence of pathogens.</title>
        <authorList>
            <person name="Haridas S."/>
            <person name="Albert R."/>
            <person name="Binder M."/>
            <person name="Bloem J."/>
            <person name="Labutti K."/>
            <person name="Salamov A."/>
            <person name="Andreopoulos B."/>
            <person name="Baker S."/>
            <person name="Barry K."/>
            <person name="Bills G."/>
            <person name="Bluhm B."/>
            <person name="Cannon C."/>
            <person name="Castanera R."/>
            <person name="Culley D."/>
            <person name="Daum C."/>
            <person name="Ezra D."/>
            <person name="Gonzalez J."/>
            <person name="Henrissat B."/>
            <person name="Kuo A."/>
            <person name="Liang C."/>
            <person name="Lipzen A."/>
            <person name="Lutzoni F."/>
            <person name="Magnuson J."/>
            <person name="Mondo S."/>
            <person name="Nolan M."/>
            <person name="Ohm R."/>
            <person name="Pangilinan J."/>
            <person name="Park H.-J."/>
            <person name="Ramirez L."/>
            <person name="Alfaro M."/>
            <person name="Sun H."/>
            <person name="Tritt A."/>
            <person name="Yoshinaga Y."/>
            <person name="Zwiers L.-H."/>
            <person name="Turgeon B."/>
            <person name="Goodwin S."/>
            <person name="Spatafora J."/>
            <person name="Crous P."/>
            <person name="Grigoriev I."/>
        </authorList>
    </citation>
    <scope>NUCLEOTIDE SEQUENCE</scope>
    <source>
        <strain evidence="2">CBS 113979</strain>
    </source>
</reference>
<keyword evidence="1" id="KW-0812">Transmembrane</keyword>
<proteinExistence type="predicted"/>
<evidence type="ECO:0000313" key="2">
    <source>
        <dbReference type="EMBL" id="KAF1988118.1"/>
    </source>
</evidence>
<accession>A0A6G1H583</accession>
<organism evidence="2 3">
    <name type="scientific">Aulographum hederae CBS 113979</name>
    <dbReference type="NCBI Taxonomy" id="1176131"/>
    <lineage>
        <taxon>Eukaryota</taxon>
        <taxon>Fungi</taxon>
        <taxon>Dikarya</taxon>
        <taxon>Ascomycota</taxon>
        <taxon>Pezizomycotina</taxon>
        <taxon>Dothideomycetes</taxon>
        <taxon>Pleosporomycetidae</taxon>
        <taxon>Aulographales</taxon>
        <taxon>Aulographaceae</taxon>
    </lineage>
</organism>
<gene>
    <name evidence="2" type="ORF">K402DRAFT_41368</name>
</gene>
<dbReference type="EMBL" id="ML977150">
    <property type="protein sequence ID" value="KAF1988118.1"/>
    <property type="molecule type" value="Genomic_DNA"/>
</dbReference>
<sequence>MEKELGIKNRLRVCSESPELAGLQFCRFFAQNLFLLGVVLGCDDVGGVSGGALVTLVRGTFLKKTGQTVSCYLFSGCPWLLSSRLLIETNIREGANAVVMSIYIIPSLFPRITLIIVLLAEVPISP</sequence>